<reference evidence="3 4" key="2">
    <citation type="submission" date="2008-11" db="EMBL/GenBank/DDBJ databases">
        <authorList>
            <person name="Fulton L."/>
            <person name="Clifton S."/>
            <person name="Fulton B."/>
            <person name="Xu J."/>
            <person name="Minx P."/>
            <person name="Pepin K.H."/>
            <person name="Johnson M."/>
            <person name="Bhonagiri V."/>
            <person name="Nash W.E."/>
            <person name="Mardis E.R."/>
            <person name="Wilson R.K."/>
        </authorList>
    </citation>
    <scope>NUCLEOTIDE SEQUENCE [LARGE SCALE GENOMIC DNA]</scope>
    <source>
        <strain evidence="3 4">ATCC 43243</strain>
    </source>
</reference>
<keyword evidence="2" id="KW-1133">Transmembrane helix</keyword>
<comment type="caution">
    <text evidence="3">The sequence shown here is derived from an EMBL/GenBank/DDBJ whole genome shotgun (WGS) entry which is preliminary data.</text>
</comment>
<dbReference type="eggNOG" id="COG2456">
    <property type="taxonomic scope" value="Bacteria"/>
</dbReference>
<evidence type="ECO:0000256" key="2">
    <source>
        <dbReference type="SAM" id="Phobius"/>
    </source>
</evidence>
<keyword evidence="4" id="KW-1185">Reference proteome</keyword>
<evidence type="ECO:0000313" key="4">
    <source>
        <dbReference type="Proteomes" id="UP000003136"/>
    </source>
</evidence>
<dbReference type="Pfam" id="PF10066">
    <property type="entry name" value="DUF2304"/>
    <property type="match status" value="1"/>
</dbReference>
<protein>
    <submittedName>
        <fullName evidence="3">Uncharacterized protein</fullName>
    </submittedName>
</protein>
<reference evidence="3 4" key="1">
    <citation type="submission" date="2008-11" db="EMBL/GenBank/DDBJ databases">
        <title>Draft genome sequence of Bacteroides pectinophilus (ATCC 43243).</title>
        <authorList>
            <person name="Sudarsanam P."/>
            <person name="Ley R."/>
            <person name="Guruge J."/>
            <person name="Turnbaugh P.J."/>
            <person name="Mahowald M."/>
            <person name="Liep D."/>
            <person name="Gordon J."/>
        </authorList>
    </citation>
    <scope>NUCLEOTIDE SEQUENCE [LARGE SCALE GENOMIC DNA]</scope>
    <source>
        <strain evidence="3 4">ATCC 43243</strain>
    </source>
</reference>
<feature type="transmembrane region" description="Helical" evidence="2">
    <location>
        <begin position="70"/>
        <end position="90"/>
    </location>
</feature>
<dbReference type="Proteomes" id="UP000003136">
    <property type="component" value="Unassembled WGS sequence"/>
</dbReference>
<accession>B7AUI1</accession>
<evidence type="ECO:0000313" key="3">
    <source>
        <dbReference type="EMBL" id="EEC55872.1"/>
    </source>
</evidence>
<dbReference type="AlphaFoldDB" id="B7AUI1"/>
<proteinExistence type="predicted"/>
<organism evidence="3 4">
    <name type="scientific">[Bacteroides] pectinophilus ATCC 43243</name>
    <dbReference type="NCBI Taxonomy" id="483218"/>
    <lineage>
        <taxon>Bacteria</taxon>
        <taxon>Bacillati</taxon>
        <taxon>Bacillota</taxon>
        <taxon>Clostridia</taxon>
        <taxon>Eubacteriales</taxon>
    </lineage>
</organism>
<dbReference type="InterPro" id="IPR019277">
    <property type="entry name" value="DUF2304"/>
</dbReference>
<gene>
    <name evidence="3" type="ORF">BACPEC_02379</name>
</gene>
<dbReference type="EMBL" id="ABVQ01000037">
    <property type="protein sequence ID" value="EEC55872.1"/>
    <property type="molecule type" value="Genomic_DNA"/>
</dbReference>
<name>B7AUI1_9FIRM</name>
<dbReference type="HOGENOM" id="CLU_134280_2_1_9"/>
<keyword evidence="2" id="KW-0812">Transmembrane</keyword>
<evidence type="ECO:0000256" key="1">
    <source>
        <dbReference type="SAM" id="Coils"/>
    </source>
</evidence>
<keyword evidence="2" id="KW-0472">Membrane</keyword>
<feature type="coiled-coil region" evidence="1">
    <location>
        <begin position="90"/>
        <end position="117"/>
    </location>
</feature>
<feature type="transmembrane region" description="Helical" evidence="2">
    <location>
        <begin position="37"/>
        <end position="64"/>
    </location>
</feature>
<sequence>MMTLKFRLIMAAILLIGFVIIINMVRKKSLDLRYALIWLALIAMILVIVIVPGLLGVITHFLGIYDAMNMVFFMGFVFLIVVTFFLTAALSRNSNRIKALTQQVALLEKQVRDESVKVSLKDEASSEDAERRL</sequence>
<keyword evidence="1" id="KW-0175">Coiled coil</keyword>
<dbReference type="STRING" id="483218.BACPEC_02379"/>
<feature type="transmembrane region" description="Helical" evidence="2">
    <location>
        <begin position="6"/>
        <end position="25"/>
    </location>
</feature>